<feature type="active site" evidence="10 12">
    <location>
        <position position="724"/>
    </location>
</feature>
<dbReference type="FunFam" id="3.30.230.10:FF:000010">
    <property type="entry name" value="Lon protease"/>
    <property type="match status" value="1"/>
</dbReference>
<feature type="domain" description="Lon N-terminal" evidence="18">
    <location>
        <begin position="14"/>
        <end position="207"/>
    </location>
</feature>
<organism evidence="19">
    <name type="scientific">Thiomonas intermedia (strain K12)</name>
    <name type="common">Thiobacillus intermedius</name>
    <dbReference type="NCBI Taxonomy" id="75379"/>
    <lineage>
        <taxon>Bacteria</taxon>
        <taxon>Pseudomonadati</taxon>
        <taxon>Pseudomonadota</taxon>
        <taxon>Betaproteobacteria</taxon>
        <taxon>Burkholderiales</taxon>
        <taxon>Thiomonas</taxon>
    </lineage>
</organism>
<dbReference type="GO" id="GO:0006515">
    <property type="term" value="P:protein quality control for misfolded or incompletely synthesized proteins"/>
    <property type="evidence" value="ECO:0007669"/>
    <property type="project" value="UniProtKB-UniRule"/>
</dbReference>
<dbReference type="Pfam" id="PF22667">
    <property type="entry name" value="Lon_lid"/>
    <property type="match status" value="1"/>
</dbReference>
<dbReference type="FunFam" id="1.20.58.1480:FF:000001">
    <property type="entry name" value="Lon protease"/>
    <property type="match status" value="1"/>
</dbReference>
<dbReference type="InterPro" id="IPR046336">
    <property type="entry name" value="Lon_prtase_N_sf"/>
</dbReference>
<reference evidence="19" key="1">
    <citation type="submission" date="2010-04" db="EMBL/GenBank/DDBJ databases">
        <title>Complete sequence of Thiomonas intermedia K12.</title>
        <authorList>
            <consortium name="US DOE Joint Genome Institute"/>
            <person name="Lucas S."/>
            <person name="Copeland A."/>
            <person name="Lapidus A."/>
            <person name="Cheng J.-F."/>
            <person name="Bruce D."/>
            <person name="Goodwin L."/>
            <person name="Pitluck S."/>
            <person name="Davenport K."/>
            <person name="Detter J.C."/>
            <person name="Han C."/>
            <person name="Tapia R."/>
            <person name="Land M."/>
            <person name="Hauser L."/>
            <person name="Kyrpides N."/>
            <person name="Ovchinnikova G."/>
            <person name="Kerfeld C.A."/>
            <person name="Cannon G.C."/>
            <person name="Heinhorst S."/>
            <person name="Woyke T."/>
        </authorList>
    </citation>
    <scope>NUCLEOTIDE SEQUENCE [LARGE SCALE GENOMIC DNA]</scope>
    <source>
        <strain evidence="19">K12</strain>
    </source>
</reference>
<dbReference type="Gene3D" id="3.40.50.300">
    <property type="entry name" value="P-loop containing nucleotide triphosphate hydrolases"/>
    <property type="match status" value="1"/>
</dbReference>
<dbReference type="FunFam" id="1.20.5.5270:FF:000002">
    <property type="entry name" value="Lon protease homolog"/>
    <property type="match status" value="1"/>
</dbReference>
<comment type="function">
    <text evidence="10">ATP-dependent serine protease that mediates the selective degradation of mutant and abnormal proteins as well as certain short-lived regulatory proteins. Required for cellular homeostasis and for survival from DNA damage and developmental changes induced by stress. Degrades polypeptides processively to yield small peptide fragments that are 5 to 10 amino acids long. Binds to DNA in a double-stranded, site-specific manner.</text>
</comment>
<dbReference type="HAMAP" id="MF_01973">
    <property type="entry name" value="lon_bact"/>
    <property type="match status" value="1"/>
</dbReference>
<dbReference type="BioCyc" id="TINT75379:TINT_RS08315-MONOMER"/>
<evidence type="ECO:0000256" key="10">
    <source>
        <dbReference type="HAMAP-Rule" id="MF_01973"/>
    </source>
</evidence>
<dbReference type="KEGG" id="tin:Tint_1657"/>
<keyword evidence="8 10" id="KW-0346">Stress response</keyword>
<keyword evidence="2 10" id="KW-0963">Cytoplasm</keyword>
<dbReference type="InterPro" id="IPR027417">
    <property type="entry name" value="P-loop_NTPase"/>
</dbReference>
<dbReference type="InterPro" id="IPR015947">
    <property type="entry name" value="PUA-like_sf"/>
</dbReference>
<dbReference type="InterPro" id="IPR003593">
    <property type="entry name" value="AAA+_ATPase"/>
</dbReference>
<name>D5X1N1_THIK1</name>
<protein>
    <recommendedName>
        <fullName evidence="10 11">Lon protease</fullName>
        <ecNumber evidence="10 11">3.4.21.53</ecNumber>
    </recommendedName>
    <alternativeName>
        <fullName evidence="10">ATP-dependent protease La</fullName>
    </alternativeName>
</protein>
<dbReference type="InterPro" id="IPR004815">
    <property type="entry name" value="Lon_bac/euk-typ"/>
</dbReference>
<keyword evidence="5 10" id="KW-0378">Hydrolase</keyword>
<dbReference type="HOGENOM" id="CLU_004109_4_3_4"/>
<keyword evidence="3 10" id="KW-0645">Protease</keyword>
<dbReference type="NCBIfam" id="TIGR00763">
    <property type="entry name" value="lon"/>
    <property type="match status" value="1"/>
</dbReference>
<evidence type="ECO:0000256" key="16">
    <source>
        <dbReference type="SAM" id="Coils"/>
    </source>
</evidence>
<dbReference type="Pfam" id="PF05362">
    <property type="entry name" value="Lon_C"/>
    <property type="match status" value="1"/>
</dbReference>
<dbReference type="Gene3D" id="2.30.130.40">
    <property type="entry name" value="LON domain-like"/>
    <property type="match status" value="1"/>
</dbReference>
<evidence type="ECO:0000256" key="14">
    <source>
        <dbReference type="PROSITE-ProRule" id="PRU01122"/>
    </source>
</evidence>
<dbReference type="SMART" id="SM00382">
    <property type="entry name" value="AAA"/>
    <property type="match status" value="1"/>
</dbReference>
<evidence type="ECO:0000313" key="19">
    <source>
        <dbReference type="EMBL" id="ADG31027.1"/>
    </source>
</evidence>
<accession>D5X1N1</accession>
<dbReference type="MEROPS" id="S16.001"/>
<comment type="subunit">
    <text evidence="10 11">Homohexamer. Organized in a ring with a central cavity.</text>
</comment>
<dbReference type="PROSITE" id="PS01046">
    <property type="entry name" value="LON_SER"/>
    <property type="match status" value="1"/>
</dbReference>
<dbReference type="Gene3D" id="1.20.58.1480">
    <property type="match status" value="1"/>
</dbReference>
<evidence type="ECO:0000256" key="1">
    <source>
        <dbReference type="ARBA" id="ARBA00004496"/>
    </source>
</evidence>
<dbReference type="Gene3D" id="1.10.8.60">
    <property type="match status" value="1"/>
</dbReference>
<dbReference type="PROSITE" id="PS51786">
    <property type="entry name" value="LON_PROTEOLYTIC"/>
    <property type="match status" value="1"/>
</dbReference>
<evidence type="ECO:0000256" key="3">
    <source>
        <dbReference type="ARBA" id="ARBA00022670"/>
    </source>
</evidence>
<dbReference type="SUPFAM" id="SSF88697">
    <property type="entry name" value="PUA domain-like"/>
    <property type="match status" value="1"/>
</dbReference>
<dbReference type="InterPro" id="IPR027065">
    <property type="entry name" value="Lon_Prtase"/>
</dbReference>
<dbReference type="CDD" id="cd19500">
    <property type="entry name" value="RecA-like_Lon"/>
    <property type="match status" value="1"/>
</dbReference>
<evidence type="ECO:0000256" key="7">
    <source>
        <dbReference type="ARBA" id="ARBA00022840"/>
    </source>
</evidence>
<dbReference type="GO" id="GO:0004176">
    <property type="term" value="F:ATP-dependent peptidase activity"/>
    <property type="evidence" value="ECO:0007669"/>
    <property type="project" value="UniProtKB-UniRule"/>
</dbReference>
<evidence type="ECO:0000256" key="4">
    <source>
        <dbReference type="ARBA" id="ARBA00022741"/>
    </source>
</evidence>
<dbReference type="AlphaFoldDB" id="D5X1N1"/>
<comment type="induction">
    <text evidence="10">By heat shock.</text>
</comment>
<dbReference type="Pfam" id="PF00004">
    <property type="entry name" value="AAA"/>
    <property type="match status" value="1"/>
</dbReference>
<dbReference type="Gene3D" id="3.30.230.10">
    <property type="match status" value="1"/>
</dbReference>
<dbReference type="InterPro" id="IPR003959">
    <property type="entry name" value="ATPase_AAA_core"/>
</dbReference>
<dbReference type="EC" id="3.4.21.53" evidence="10 11"/>
<dbReference type="InterPro" id="IPR020568">
    <property type="entry name" value="Ribosomal_Su5_D2-typ_SF"/>
</dbReference>
<dbReference type="PIRSF" id="PIRSF001174">
    <property type="entry name" value="Lon_proteas"/>
    <property type="match status" value="1"/>
</dbReference>
<dbReference type="InterPro" id="IPR003111">
    <property type="entry name" value="Lon_prtase_N"/>
</dbReference>
<dbReference type="Gene3D" id="1.20.5.5270">
    <property type="match status" value="1"/>
</dbReference>
<feature type="domain" description="Lon proteolytic" evidence="17">
    <location>
        <begin position="594"/>
        <end position="775"/>
    </location>
</feature>
<feature type="binding site" evidence="10 13">
    <location>
        <begin position="358"/>
        <end position="365"/>
    </location>
    <ligand>
        <name>ATP</name>
        <dbReference type="ChEBI" id="CHEBI:30616"/>
    </ligand>
</feature>
<dbReference type="GO" id="GO:0043565">
    <property type="term" value="F:sequence-specific DNA binding"/>
    <property type="evidence" value="ECO:0007669"/>
    <property type="project" value="UniProtKB-UniRule"/>
</dbReference>
<feature type="active site" evidence="10 12">
    <location>
        <position position="681"/>
    </location>
</feature>
<dbReference type="SMART" id="SM00464">
    <property type="entry name" value="LON"/>
    <property type="match status" value="1"/>
</dbReference>
<dbReference type="SUPFAM" id="SSF54211">
    <property type="entry name" value="Ribosomal protein S5 domain 2-like"/>
    <property type="match status" value="1"/>
</dbReference>
<dbReference type="PROSITE" id="PS51787">
    <property type="entry name" value="LON_N"/>
    <property type="match status" value="1"/>
</dbReference>
<dbReference type="SUPFAM" id="SSF52540">
    <property type="entry name" value="P-loop containing nucleoside triphosphate hydrolases"/>
    <property type="match status" value="1"/>
</dbReference>
<dbReference type="STRING" id="75379.Tint_1657"/>
<evidence type="ECO:0000256" key="13">
    <source>
        <dbReference type="PIRSR" id="PIRSR001174-2"/>
    </source>
</evidence>
<comment type="subcellular location">
    <subcellularLocation>
        <location evidence="1 10 11">Cytoplasm</location>
    </subcellularLocation>
</comment>
<dbReference type="Pfam" id="PF02190">
    <property type="entry name" value="LON_substr_bdg"/>
    <property type="match status" value="1"/>
</dbReference>
<dbReference type="FunFam" id="3.40.50.300:FF:000021">
    <property type="entry name" value="Lon protease homolog"/>
    <property type="match status" value="1"/>
</dbReference>
<dbReference type="PANTHER" id="PTHR10046">
    <property type="entry name" value="ATP DEPENDENT LON PROTEASE FAMILY MEMBER"/>
    <property type="match status" value="1"/>
</dbReference>
<evidence type="ECO:0000259" key="17">
    <source>
        <dbReference type="PROSITE" id="PS51786"/>
    </source>
</evidence>
<dbReference type="InterPro" id="IPR008269">
    <property type="entry name" value="Lon_proteolytic"/>
</dbReference>
<dbReference type="PRINTS" id="PR00830">
    <property type="entry name" value="ENDOLAPTASE"/>
</dbReference>
<evidence type="ECO:0000256" key="11">
    <source>
        <dbReference type="PIRNR" id="PIRNR001174"/>
    </source>
</evidence>
<evidence type="ECO:0000256" key="12">
    <source>
        <dbReference type="PIRSR" id="PIRSR001174-1"/>
    </source>
</evidence>
<dbReference type="InterPro" id="IPR027543">
    <property type="entry name" value="Lon_bac"/>
</dbReference>
<feature type="coiled-coil region" evidence="16">
    <location>
        <begin position="186"/>
        <end position="213"/>
    </location>
</feature>
<evidence type="ECO:0000256" key="9">
    <source>
        <dbReference type="ARBA" id="ARBA00050665"/>
    </source>
</evidence>
<dbReference type="GO" id="GO:0034605">
    <property type="term" value="P:cellular response to heat"/>
    <property type="evidence" value="ECO:0007669"/>
    <property type="project" value="UniProtKB-UniRule"/>
</dbReference>
<dbReference type="NCBIfam" id="NF008053">
    <property type="entry name" value="PRK10787.1"/>
    <property type="match status" value="1"/>
</dbReference>
<keyword evidence="16" id="KW-0175">Coiled coil</keyword>
<gene>
    <name evidence="10" type="primary">lon</name>
    <name evidence="19" type="ordered locus">Tint_1657</name>
</gene>
<dbReference type="InterPro" id="IPR054594">
    <property type="entry name" value="Lon_lid"/>
</dbReference>
<evidence type="ECO:0000259" key="18">
    <source>
        <dbReference type="PROSITE" id="PS51787"/>
    </source>
</evidence>
<dbReference type="GO" id="GO:0004252">
    <property type="term" value="F:serine-type endopeptidase activity"/>
    <property type="evidence" value="ECO:0007669"/>
    <property type="project" value="UniProtKB-UniRule"/>
</dbReference>
<evidence type="ECO:0000256" key="2">
    <source>
        <dbReference type="ARBA" id="ARBA00022490"/>
    </source>
</evidence>
<evidence type="ECO:0000256" key="6">
    <source>
        <dbReference type="ARBA" id="ARBA00022825"/>
    </source>
</evidence>
<dbReference type="EMBL" id="CP002021">
    <property type="protein sequence ID" value="ADG31027.1"/>
    <property type="molecule type" value="Genomic_DNA"/>
</dbReference>
<dbReference type="GO" id="GO:0005737">
    <property type="term" value="C:cytoplasm"/>
    <property type="evidence" value="ECO:0007669"/>
    <property type="project" value="UniProtKB-SubCell"/>
</dbReference>
<comment type="catalytic activity">
    <reaction evidence="9 10 11 14">
        <text>Hydrolysis of proteins in presence of ATP.</text>
        <dbReference type="EC" id="3.4.21.53"/>
    </reaction>
</comment>
<keyword evidence="6 10" id="KW-0720">Serine protease</keyword>
<dbReference type="InterPro" id="IPR008268">
    <property type="entry name" value="Peptidase_S16_AS"/>
</dbReference>
<comment type="similarity">
    <text evidence="10 11 14 15">Belongs to the peptidase S16 family.</text>
</comment>
<sequence>MSDTPEQNTDLTALPLLPLRDVVVFPHMVIPLFVGRPKSIKALESAMESGKQIMLVAQKAAAKDEPKPDDLFDVGCLSSILQMLKLPDGTVKVLVEGAQRASALNIRDNGDYFACEAVPIESSSETSAESEAMRRAVVAQFDQYVKLNKKIPPEILTSISGIDDPGRLADTIAAHLPLKLEQKQSVLDLHDVHARLENLLEQLEREVGILQVEKRIRGRVRRQMEKSQREYYLNEQVKAIQKELGEGEDGADIEEIEKKIKAARMPKEAKKKAEGELKKLKLMSPMSAEATVVRNYLDVLISLPWSKKSKVRHDLAFAEAVLEEDHYGLEKVKERILEYLAVQQRVDKVKAPILCLVGPPGVGKTSLGQSIARATGRKFVRMALGGVRDEAEIRGHRRTYIGAMPGKILQSLNKVAVRNPLFLLDEVDKLGMDFRGDPSSALLEVLDPEQNHTFSDHYVEVDFDLSDVMFVATSNSLNIPPALLDRMEVIRLAGYTEDEKVSIAQRYLLPKQMKNNGVEKDELDVTESAIRGLIRYYTREAGVRSLEREISRICRKAVKGRLLKTYTDQVVVTEDNLHDFIGVRRFNFGIAEKQNQVGQVVGLAWTEVGGDLLTIEATAMPGKGAILRTGSLGDVMKESVEAARTVVRVRSRRLGIKDELFEKRDLHIHVPEGATPKDGPSAGIAMTTAIVSAMTGIPVKAEIAMTGEITLRGEVLGIGGLKEKLLAALRGGIKTVLIPEENVKDLQEMPENVKANLSIIPVKWIDQVLDLALERVPVALEDEIPAKAVEVSVAPVDTPVSETARH</sequence>
<evidence type="ECO:0000256" key="8">
    <source>
        <dbReference type="ARBA" id="ARBA00023016"/>
    </source>
</evidence>
<keyword evidence="4 10" id="KW-0547">Nucleotide-binding</keyword>
<keyword evidence="7 10" id="KW-0067">ATP-binding</keyword>
<dbReference type="eggNOG" id="COG0466">
    <property type="taxonomic scope" value="Bacteria"/>
</dbReference>
<evidence type="ECO:0000256" key="5">
    <source>
        <dbReference type="ARBA" id="ARBA00022801"/>
    </source>
</evidence>
<dbReference type="InterPro" id="IPR014721">
    <property type="entry name" value="Ribsml_uS5_D2-typ_fold_subgr"/>
</dbReference>
<evidence type="ECO:0000256" key="15">
    <source>
        <dbReference type="RuleBase" id="RU000591"/>
    </source>
</evidence>
<dbReference type="GO" id="GO:0016887">
    <property type="term" value="F:ATP hydrolysis activity"/>
    <property type="evidence" value="ECO:0007669"/>
    <property type="project" value="UniProtKB-UniRule"/>
</dbReference>
<proteinExistence type="evidence at transcript level"/>
<dbReference type="GO" id="GO:0005524">
    <property type="term" value="F:ATP binding"/>
    <property type="evidence" value="ECO:0007669"/>
    <property type="project" value="UniProtKB-UniRule"/>
</dbReference>